<reference evidence="12" key="1">
    <citation type="journal article" date="2011" name="MBio">
        <title>Novel metabolic attributes of the genus Cyanothece, comprising a group of unicellular nitrogen-fixing Cyanobacteria.</title>
        <authorList>
            <person name="Bandyopadhyay A."/>
            <person name="Elvitigala T."/>
            <person name="Welsh E."/>
            <person name="Stockel J."/>
            <person name="Liberton M."/>
            <person name="Min H."/>
            <person name="Sherman L.A."/>
            <person name="Pakrasi H.B."/>
        </authorList>
    </citation>
    <scope>NUCLEOTIDE SEQUENCE [LARGE SCALE GENOMIC DNA]</scope>
    <source>
        <strain evidence="12">PCC 7822</strain>
    </source>
</reference>
<name>E0UJX4_GLOV7</name>
<dbReference type="GO" id="GO:0016020">
    <property type="term" value="C:membrane"/>
    <property type="evidence" value="ECO:0007669"/>
    <property type="project" value="UniProtKB-SubCell"/>
</dbReference>
<evidence type="ECO:0000256" key="7">
    <source>
        <dbReference type="ARBA" id="ARBA00023136"/>
    </source>
</evidence>
<keyword evidence="4" id="KW-0249">Electron transport</keyword>
<comment type="subcellular location">
    <subcellularLocation>
        <location evidence="1">Membrane</location>
        <topology evidence="1">Single-pass membrane protein</topology>
    </subcellularLocation>
</comment>
<evidence type="ECO:0000256" key="6">
    <source>
        <dbReference type="ARBA" id="ARBA00023078"/>
    </source>
</evidence>
<accession>E0UJX4</accession>
<evidence type="ECO:0000313" key="12">
    <source>
        <dbReference type="Proteomes" id="UP000008206"/>
    </source>
</evidence>
<keyword evidence="2" id="KW-0813">Transport</keyword>
<keyword evidence="3 10" id="KW-0812">Transmembrane</keyword>
<dbReference type="HOGENOM" id="CLU_220907_0_0_3"/>
<keyword evidence="6" id="KW-0793">Thylakoid</keyword>
<dbReference type="NCBIfam" id="NF008824">
    <property type="entry name" value="PRK11874.1"/>
    <property type="match status" value="1"/>
</dbReference>
<gene>
    <name evidence="11" type="ordered locus">Cyan7822_1489</name>
</gene>
<keyword evidence="12" id="KW-1185">Reference proteome</keyword>
<evidence type="ECO:0000256" key="3">
    <source>
        <dbReference type="ARBA" id="ARBA00022692"/>
    </source>
</evidence>
<dbReference type="InterPro" id="IPR007802">
    <property type="entry name" value="Cyt_b6/f_cplx_su6"/>
</dbReference>
<dbReference type="EMBL" id="CP002198">
    <property type="protein sequence ID" value="ADN13485.1"/>
    <property type="molecule type" value="Genomic_DNA"/>
</dbReference>
<feature type="transmembrane region" description="Helical" evidence="10">
    <location>
        <begin position="6"/>
        <end position="27"/>
    </location>
</feature>
<protein>
    <submittedName>
        <fullName evidence="11">Cytochrome B6-F complex subunit VI</fullName>
    </submittedName>
</protein>
<evidence type="ECO:0000313" key="11">
    <source>
        <dbReference type="EMBL" id="ADN13485.1"/>
    </source>
</evidence>
<evidence type="ECO:0000256" key="10">
    <source>
        <dbReference type="SAM" id="Phobius"/>
    </source>
</evidence>
<evidence type="ECO:0000256" key="4">
    <source>
        <dbReference type="ARBA" id="ARBA00022982"/>
    </source>
</evidence>
<keyword evidence="5 10" id="KW-1133">Transmembrane helix</keyword>
<dbReference type="RefSeq" id="WP_013321592.1">
    <property type="nucleotide sequence ID" value="NC_014501.1"/>
</dbReference>
<dbReference type="Proteomes" id="UP000008206">
    <property type="component" value="Chromosome"/>
</dbReference>
<evidence type="ECO:0000256" key="2">
    <source>
        <dbReference type="ARBA" id="ARBA00022448"/>
    </source>
</evidence>
<dbReference type="OrthoDB" id="490372at2"/>
<evidence type="ECO:0000256" key="1">
    <source>
        <dbReference type="ARBA" id="ARBA00004167"/>
    </source>
</evidence>
<organism evidence="11 12">
    <name type="scientific">Gloeothece verrucosa (strain PCC 7822)</name>
    <name type="common">Cyanothece sp. (strain PCC 7822)</name>
    <dbReference type="NCBI Taxonomy" id="497965"/>
    <lineage>
        <taxon>Bacteria</taxon>
        <taxon>Bacillati</taxon>
        <taxon>Cyanobacteriota</taxon>
        <taxon>Cyanophyceae</taxon>
        <taxon>Oscillatoriophycideae</taxon>
        <taxon>Chroococcales</taxon>
        <taxon>Aphanothecaceae</taxon>
        <taxon>Gloeothece</taxon>
        <taxon>Gloeothece verrucosa</taxon>
    </lineage>
</organism>
<proteinExistence type="predicted"/>
<evidence type="ECO:0000256" key="9">
    <source>
        <dbReference type="ARBA" id="ARBA00025834"/>
    </source>
</evidence>
<evidence type="ECO:0000256" key="5">
    <source>
        <dbReference type="ARBA" id="ARBA00022989"/>
    </source>
</evidence>
<dbReference type="KEGG" id="cyj:Cyan7822_1489"/>
<dbReference type="STRING" id="497965.Cyan7822_1489"/>
<dbReference type="Pfam" id="PF05115">
    <property type="entry name" value="PetL"/>
    <property type="match status" value="1"/>
</dbReference>
<comment type="subunit">
    <text evidence="9">The 4 large subunits of the cytochrome b6-f complex are cytochrome b6, subunit IV (17 kDa polypeptide, PetD), cytochrome f and the Rieske protein, while the 4 small subunits are PetG, PetL, PetM and PetN. The complex functions as a dimer.</text>
</comment>
<evidence type="ECO:0000256" key="8">
    <source>
        <dbReference type="ARBA" id="ARBA00025197"/>
    </source>
</evidence>
<dbReference type="GO" id="GO:0009512">
    <property type="term" value="C:cytochrome b6f complex"/>
    <property type="evidence" value="ECO:0007669"/>
    <property type="project" value="InterPro"/>
</dbReference>
<comment type="function">
    <text evidence="8">Component of the cytochrome b6-f complex, which mediates electron transfer between photosystem II (PSII) and photosystem I (PSI), cyclic electron flow around PSI, and state transitions. PetL is important for photoautotrophic growth as well as for electron transfer efficiency and stability of the cytochrome b6-f complex.</text>
</comment>
<keyword evidence="7 10" id="KW-0472">Membrane</keyword>
<sequence>MSAFAVGSFIGYLAVFTVIAAGLYLGFRAIKLI</sequence>
<dbReference type="GO" id="GO:0009055">
    <property type="term" value="F:electron transfer activity"/>
    <property type="evidence" value="ECO:0007669"/>
    <property type="project" value="InterPro"/>
</dbReference>
<dbReference type="AlphaFoldDB" id="E0UJX4"/>